<keyword evidence="2" id="KW-1185">Reference proteome</keyword>
<dbReference type="Proteomes" id="UP001166784">
    <property type="component" value="Unassembled WGS sequence"/>
</dbReference>
<dbReference type="RefSeq" id="WP_241058246.1">
    <property type="nucleotide sequence ID" value="NZ_JAKWJU010000002.1"/>
</dbReference>
<comment type="caution">
    <text evidence="1">The sequence shown here is derived from an EMBL/GenBank/DDBJ whole genome shotgun (WGS) entry which is preliminary data.</text>
</comment>
<accession>A0ABS9SV94</accession>
<reference evidence="1" key="1">
    <citation type="submission" date="2022-03" db="EMBL/GenBank/DDBJ databases">
        <authorList>
            <person name="Santos J.D.N."/>
            <person name="Kallscheuer N."/>
            <person name="Jogler C."/>
            <person name="Lage O.M."/>
        </authorList>
    </citation>
    <scope>NUCLEOTIDE SEQUENCE</scope>
    <source>
        <strain evidence="1">M600PL45_2</strain>
    </source>
</reference>
<organism evidence="1 2">
    <name type="scientific">Streptomyces marispadix</name>
    <dbReference type="NCBI Taxonomy" id="2922868"/>
    <lineage>
        <taxon>Bacteria</taxon>
        <taxon>Bacillati</taxon>
        <taxon>Actinomycetota</taxon>
        <taxon>Actinomycetes</taxon>
        <taxon>Kitasatosporales</taxon>
        <taxon>Streptomycetaceae</taxon>
        <taxon>Streptomyces</taxon>
    </lineage>
</organism>
<proteinExistence type="predicted"/>
<dbReference type="EMBL" id="JAKWJU010000002">
    <property type="protein sequence ID" value="MCH6160197.1"/>
    <property type="molecule type" value="Genomic_DNA"/>
</dbReference>
<reference evidence="1" key="2">
    <citation type="journal article" date="2023" name="Int. J. Syst. Evol. Microbiol.">
        <title>Streptomyces marispadix sp. nov., isolated from marine beach sediment of the Northern Coast of Portugal.</title>
        <authorList>
            <person name="dos Santos J.D.N."/>
            <person name="Vitorino I.R."/>
            <person name="Kallscheuer N."/>
            <person name="Srivastava A."/>
            <person name="Krautwurst S."/>
            <person name="Marz M."/>
            <person name="Jogler C."/>
            <person name="Lobo Da Cunha A."/>
            <person name="Catita J."/>
            <person name="Goncalves H."/>
            <person name="Gonzalez I."/>
            <person name="Reyes F."/>
            <person name="Lage O.M."/>
        </authorList>
    </citation>
    <scope>NUCLEOTIDE SEQUENCE</scope>
    <source>
        <strain evidence="1">M600PL45_2</strain>
    </source>
</reference>
<name>A0ABS9SV94_9ACTN</name>
<evidence type="ECO:0000313" key="2">
    <source>
        <dbReference type="Proteomes" id="UP001166784"/>
    </source>
</evidence>
<gene>
    <name evidence="1" type="ORF">MMA15_07115</name>
</gene>
<evidence type="ECO:0000313" key="1">
    <source>
        <dbReference type="EMBL" id="MCH6160197.1"/>
    </source>
</evidence>
<protein>
    <submittedName>
        <fullName evidence="1">Uncharacterized protein</fullName>
    </submittedName>
</protein>
<sequence length="66" mass="7288">MTLRGWRIDRVPAKPVRIAEDGRISVPLWLLSDGVYHSDLDLRLSPAEAEALHAQLTLALGVTGNR</sequence>